<evidence type="ECO:0000313" key="2">
    <source>
        <dbReference type="Proteomes" id="UP000186524"/>
    </source>
</evidence>
<comment type="caution">
    <text evidence="1">The sequence shown here is derived from an EMBL/GenBank/DDBJ whole genome shotgun (WGS) entry which is preliminary data.</text>
</comment>
<sequence>MYLKEILYLTKSIDEDRQVMYELAVNKVLSDPDVVKISQKIDRKIEIVQKIMRKACG</sequence>
<dbReference type="Pfam" id="PF09388">
    <property type="entry name" value="SpoOE-like"/>
    <property type="match status" value="1"/>
</dbReference>
<proteinExistence type="predicted"/>
<dbReference type="InterPro" id="IPR037208">
    <property type="entry name" value="Spo0E-like_sf"/>
</dbReference>
<accession>A0A1Q5NZG7</accession>
<dbReference type="GO" id="GO:0043937">
    <property type="term" value="P:regulation of sporulation"/>
    <property type="evidence" value="ECO:0007669"/>
    <property type="project" value="InterPro"/>
</dbReference>
<dbReference type="InterPro" id="IPR036638">
    <property type="entry name" value="HLH_DNA-bd_sf"/>
</dbReference>
<dbReference type="AlphaFoldDB" id="A0A1Q5NZG7"/>
<gene>
    <name evidence="1" type="ORF">BLL40_15955</name>
</gene>
<dbReference type="GO" id="GO:0046983">
    <property type="term" value="F:protein dimerization activity"/>
    <property type="evidence" value="ECO:0007669"/>
    <property type="project" value="InterPro"/>
</dbReference>
<dbReference type="Gene3D" id="4.10.280.10">
    <property type="entry name" value="Helix-loop-helix DNA-binding domain"/>
    <property type="match status" value="1"/>
</dbReference>
<dbReference type="RefSeq" id="WP_073712849.1">
    <property type="nucleotide sequence ID" value="NZ_MRWQ01000025.1"/>
</dbReference>
<dbReference type="EMBL" id="MRWQ01000025">
    <property type="protein sequence ID" value="OKL35351.1"/>
    <property type="molecule type" value="Genomic_DNA"/>
</dbReference>
<protein>
    <recommendedName>
        <fullName evidence="3">Spo0E family sporulation regulatory protein-aspartic acid phosphatase</fullName>
    </recommendedName>
</protein>
<evidence type="ECO:0008006" key="3">
    <source>
        <dbReference type="Google" id="ProtNLM"/>
    </source>
</evidence>
<dbReference type="InterPro" id="IPR018540">
    <property type="entry name" value="Spo0E-like"/>
</dbReference>
<dbReference type="SUPFAM" id="SSF140500">
    <property type="entry name" value="BAS1536-like"/>
    <property type="match status" value="1"/>
</dbReference>
<dbReference type="Proteomes" id="UP000186524">
    <property type="component" value="Unassembled WGS sequence"/>
</dbReference>
<name>A0A1Q5NZG7_9BACI</name>
<organism evidence="1 2">
    <name type="scientific">Domibacillus mangrovi</name>
    <dbReference type="NCBI Taxonomy" id="1714354"/>
    <lineage>
        <taxon>Bacteria</taxon>
        <taxon>Bacillati</taxon>
        <taxon>Bacillota</taxon>
        <taxon>Bacilli</taxon>
        <taxon>Bacillales</taxon>
        <taxon>Bacillaceae</taxon>
        <taxon>Domibacillus</taxon>
    </lineage>
</organism>
<dbReference type="OrthoDB" id="2888072at2"/>
<evidence type="ECO:0000313" key="1">
    <source>
        <dbReference type="EMBL" id="OKL35351.1"/>
    </source>
</evidence>
<dbReference type="STRING" id="1714354.BLL40_15955"/>
<keyword evidence="2" id="KW-1185">Reference proteome</keyword>
<reference evidence="1 2" key="1">
    <citation type="submission" date="2016-12" db="EMBL/GenBank/DDBJ databases">
        <title>Domibacillus sp. SAOS 44 whole genome sequencing.</title>
        <authorList>
            <person name="Verma A."/>
            <person name="Krishnamurthi S."/>
        </authorList>
    </citation>
    <scope>NUCLEOTIDE SEQUENCE [LARGE SCALE GENOMIC DNA]</scope>
    <source>
        <strain evidence="1 2">SAOS 44</strain>
    </source>
</reference>